<evidence type="ECO:0000256" key="2">
    <source>
        <dbReference type="ARBA" id="ARBA00022630"/>
    </source>
</evidence>
<dbReference type="Gene3D" id="3.50.50.100">
    <property type="match status" value="1"/>
</dbReference>
<dbReference type="PANTHER" id="PTHR43735">
    <property type="entry name" value="APOPTOSIS-INDUCING FACTOR 1"/>
    <property type="match status" value="1"/>
</dbReference>
<dbReference type="GO" id="GO:0050660">
    <property type="term" value="F:flavin adenine dinucleotide binding"/>
    <property type="evidence" value="ECO:0007669"/>
    <property type="project" value="TreeGrafter"/>
</dbReference>
<keyword evidence="2" id="KW-0285">Flavoprotein</keyword>
<feature type="domain" description="FAD/NAD(P)-binding" evidence="5">
    <location>
        <begin position="5"/>
        <end position="297"/>
    </location>
</feature>
<sequence length="371" mass="40106">MSSQNVVIVGAGPAGLISYNTLAAKAAKASNFDVILIDPRNFHVHQPSSLRMLVTDQGALEKRTLMPHNEALQNGKNKRVVHDKVVSITDKGTQGGHVTLASGETIDYSVLVLSTGSVWSGPLVWADTKEEIIAKAHDWRSKFKTSKNIVLVGGGAVGFELAGEIKDIYPNTNVTIVHTQLLPLNDTYTDSWRKLAKKGAEKRGINLVLGDAVEDFEIQNGKVTTRNGKSITTDLVVPTFGSKPNTEIFKTLGADALNESGFVRVQPTLQLVNHPRIFAAGDVIEWKEEKQLMKAMAHAPIIAQNVLAMVNGTNKLKPYKTSMEMIVLTNGKGGGSGFMGAMGGVALGDWFARMIKSKDLLIDMSKKAYAL</sequence>
<dbReference type="InterPro" id="IPR023753">
    <property type="entry name" value="FAD/NAD-binding_dom"/>
</dbReference>
<dbReference type="InterPro" id="IPR036188">
    <property type="entry name" value="FAD/NAD-bd_sf"/>
</dbReference>
<dbReference type="AlphaFoldDB" id="A0A9P6JP30"/>
<comment type="caution">
    <text evidence="6">The sequence shown here is derived from an EMBL/GenBank/DDBJ whole genome shotgun (WGS) entry which is preliminary data.</text>
</comment>
<organism evidence="6 7">
    <name type="scientific">Crepidotus variabilis</name>
    <dbReference type="NCBI Taxonomy" id="179855"/>
    <lineage>
        <taxon>Eukaryota</taxon>
        <taxon>Fungi</taxon>
        <taxon>Dikarya</taxon>
        <taxon>Basidiomycota</taxon>
        <taxon>Agaricomycotina</taxon>
        <taxon>Agaricomycetes</taxon>
        <taxon>Agaricomycetidae</taxon>
        <taxon>Agaricales</taxon>
        <taxon>Agaricineae</taxon>
        <taxon>Crepidotaceae</taxon>
        <taxon>Crepidotus</taxon>
    </lineage>
</organism>
<dbReference type="PANTHER" id="PTHR43735:SF3">
    <property type="entry name" value="FERROPTOSIS SUPPRESSOR PROTEIN 1"/>
    <property type="match status" value="1"/>
</dbReference>
<dbReference type="EMBL" id="MU157863">
    <property type="protein sequence ID" value="KAF9527239.1"/>
    <property type="molecule type" value="Genomic_DNA"/>
</dbReference>
<dbReference type="Proteomes" id="UP000807306">
    <property type="component" value="Unassembled WGS sequence"/>
</dbReference>
<evidence type="ECO:0000259" key="5">
    <source>
        <dbReference type="Pfam" id="PF07992"/>
    </source>
</evidence>
<keyword evidence="3" id="KW-0274">FAD</keyword>
<keyword evidence="7" id="KW-1185">Reference proteome</keyword>
<evidence type="ECO:0000256" key="3">
    <source>
        <dbReference type="ARBA" id="ARBA00022827"/>
    </source>
</evidence>
<dbReference type="Pfam" id="PF07992">
    <property type="entry name" value="Pyr_redox_2"/>
    <property type="match status" value="1"/>
</dbReference>
<protein>
    <recommendedName>
        <fullName evidence="5">FAD/NAD(P)-binding domain-containing protein</fullName>
    </recommendedName>
</protein>
<accession>A0A9P6JP30</accession>
<dbReference type="OrthoDB" id="202203at2759"/>
<evidence type="ECO:0000256" key="1">
    <source>
        <dbReference type="ARBA" id="ARBA00006442"/>
    </source>
</evidence>
<comment type="similarity">
    <text evidence="1">Belongs to the FAD-dependent oxidoreductase family.</text>
</comment>
<dbReference type="GO" id="GO:0005737">
    <property type="term" value="C:cytoplasm"/>
    <property type="evidence" value="ECO:0007669"/>
    <property type="project" value="TreeGrafter"/>
</dbReference>
<evidence type="ECO:0000313" key="7">
    <source>
        <dbReference type="Proteomes" id="UP000807306"/>
    </source>
</evidence>
<reference evidence="6" key="1">
    <citation type="submission" date="2020-11" db="EMBL/GenBank/DDBJ databases">
        <authorList>
            <consortium name="DOE Joint Genome Institute"/>
            <person name="Ahrendt S."/>
            <person name="Riley R."/>
            <person name="Andreopoulos W."/>
            <person name="Labutti K."/>
            <person name="Pangilinan J."/>
            <person name="Ruiz-Duenas F.J."/>
            <person name="Barrasa J.M."/>
            <person name="Sanchez-Garcia M."/>
            <person name="Camarero S."/>
            <person name="Miyauchi S."/>
            <person name="Serrano A."/>
            <person name="Linde D."/>
            <person name="Babiker R."/>
            <person name="Drula E."/>
            <person name="Ayuso-Fernandez I."/>
            <person name="Pacheco R."/>
            <person name="Padilla G."/>
            <person name="Ferreira P."/>
            <person name="Barriuso J."/>
            <person name="Kellner H."/>
            <person name="Castanera R."/>
            <person name="Alfaro M."/>
            <person name="Ramirez L."/>
            <person name="Pisabarro A.G."/>
            <person name="Kuo A."/>
            <person name="Tritt A."/>
            <person name="Lipzen A."/>
            <person name="He G."/>
            <person name="Yan M."/>
            <person name="Ng V."/>
            <person name="Cullen D."/>
            <person name="Martin F."/>
            <person name="Rosso M.-N."/>
            <person name="Henrissat B."/>
            <person name="Hibbett D."/>
            <person name="Martinez A.T."/>
            <person name="Grigoriev I.V."/>
        </authorList>
    </citation>
    <scope>NUCLEOTIDE SEQUENCE</scope>
    <source>
        <strain evidence="6">CBS 506.95</strain>
    </source>
</reference>
<dbReference type="GO" id="GO:0004174">
    <property type="term" value="F:electron-transferring-flavoprotein dehydrogenase activity"/>
    <property type="evidence" value="ECO:0007669"/>
    <property type="project" value="TreeGrafter"/>
</dbReference>
<proteinExistence type="inferred from homology"/>
<keyword evidence="4" id="KW-0560">Oxidoreductase</keyword>
<name>A0A9P6JP30_9AGAR</name>
<evidence type="ECO:0000313" key="6">
    <source>
        <dbReference type="EMBL" id="KAF9527239.1"/>
    </source>
</evidence>
<dbReference type="SUPFAM" id="SSF51905">
    <property type="entry name" value="FAD/NAD(P)-binding domain"/>
    <property type="match status" value="1"/>
</dbReference>
<gene>
    <name evidence="6" type="ORF">CPB83DRAFT_856608</name>
</gene>
<dbReference type="PRINTS" id="PR00411">
    <property type="entry name" value="PNDRDTASEI"/>
</dbReference>
<dbReference type="PRINTS" id="PR00368">
    <property type="entry name" value="FADPNR"/>
</dbReference>
<evidence type="ECO:0000256" key="4">
    <source>
        <dbReference type="ARBA" id="ARBA00023002"/>
    </source>
</evidence>